<comment type="caution">
    <text evidence="2">The sequence shown here is derived from an EMBL/GenBank/DDBJ whole genome shotgun (WGS) entry which is preliminary data.</text>
</comment>
<protein>
    <submittedName>
        <fullName evidence="2">Uncharacterized protein</fullName>
    </submittedName>
</protein>
<keyword evidence="1" id="KW-0472">Membrane</keyword>
<feature type="transmembrane region" description="Helical" evidence="1">
    <location>
        <begin position="204"/>
        <end position="224"/>
    </location>
</feature>
<name>A0A4S8VNE7_AURPU</name>
<keyword evidence="1" id="KW-0812">Transmembrane</keyword>
<reference evidence="2 3" key="1">
    <citation type="submission" date="2018-10" db="EMBL/GenBank/DDBJ databases">
        <title>Fifty Aureobasidium pullulans genomes reveal a recombining polyextremotolerant generalist.</title>
        <authorList>
            <person name="Gostincar C."/>
            <person name="Turk M."/>
            <person name="Zajc J."/>
            <person name="Gunde-Cimerman N."/>
        </authorList>
    </citation>
    <scope>NUCLEOTIDE SEQUENCE [LARGE SCALE GENOMIC DNA]</scope>
    <source>
        <strain evidence="2 3">EXF-11318</strain>
    </source>
</reference>
<evidence type="ECO:0000313" key="3">
    <source>
        <dbReference type="Proteomes" id="UP000308014"/>
    </source>
</evidence>
<dbReference type="AlphaFoldDB" id="A0A4S8VNE7"/>
<feature type="transmembrane region" description="Helical" evidence="1">
    <location>
        <begin position="12"/>
        <end position="32"/>
    </location>
</feature>
<gene>
    <name evidence="2" type="ORF">D6D24_05920</name>
</gene>
<keyword evidence="1" id="KW-1133">Transmembrane helix</keyword>
<accession>A0A4S8VNE7</accession>
<sequence>MGLMSKARGLGLGVIIWALAIPIFLFTIFPLVSSTSTGTSGIYLLTYKWNSDEHEWLRLGYYGELFAERYLLGPLADCPYEGMCIVGGKHKDWCVTTTGRSGKDLAKAFNIDTKYAPDFDHPRKLQRDVFVAFLTAGGVVWFISLILITFVILRGSSAGRLIRSAAKTTSLAGATLMVASAWATNSAVRALEVASTNSIKGGNLLYGLQWVAAVLAFIYAYVVSSVADSEDGGKAHYLGRGV</sequence>
<evidence type="ECO:0000313" key="2">
    <source>
        <dbReference type="EMBL" id="THW13647.1"/>
    </source>
</evidence>
<proteinExistence type="predicted"/>
<organism evidence="2 3">
    <name type="scientific">Aureobasidium pullulans</name>
    <name type="common">Black yeast</name>
    <name type="synonym">Pullularia pullulans</name>
    <dbReference type="NCBI Taxonomy" id="5580"/>
    <lineage>
        <taxon>Eukaryota</taxon>
        <taxon>Fungi</taxon>
        <taxon>Dikarya</taxon>
        <taxon>Ascomycota</taxon>
        <taxon>Pezizomycotina</taxon>
        <taxon>Dothideomycetes</taxon>
        <taxon>Dothideomycetidae</taxon>
        <taxon>Dothideales</taxon>
        <taxon>Saccotheciaceae</taxon>
        <taxon>Aureobasidium</taxon>
    </lineage>
</organism>
<evidence type="ECO:0000256" key="1">
    <source>
        <dbReference type="SAM" id="Phobius"/>
    </source>
</evidence>
<feature type="transmembrane region" description="Helical" evidence="1">
    <location>
        <begin position="165"/>
        <end position="184"/>
    </location>
</feature>
<dbReference type="EMBL" id="QZAJ01000226">
    <property type="protein sequence ID" value="THW13647.1"/>
    <property type="molecule type" value="Genomic_DNA"/>
</dbReference>
<dbReference type="Proteomes" id="UP000308014">
    <property type="component" value="Unassembled WGS sequence"/>
</dbReference>
<feature type="transmembrane region" description="Helical" evidence="1">
    <location>
        <begin position="129"/>
        <end position="153"/>
    </location>
</feature>